<keyword evidence="10" id="KW-1185">Reference proteome</keyword>
<dbReference type="InterPro" id="IPR036667">
    <property type="entry name" value="PTS_IIB_sorbose-sp_sf"/>
</dbReference>
<evidence type="ECO:0000256" key="7">
    <source>
        <dbReference type="ARBA" id="ARBA00022777"/>
    </source>
</evidence>
<evidence type="ECO:0000313" key="10">
    <source>
        <dbReference type="Proteomes" id="UP000285456"/>
    </source>
</evidence>
<name>A0A417YBL3_9BACI</name>
<dbReference type="SUPFAM" id="SSF52728">
    <property type="entry name" value="PTS IIb component"/>
    <property type="match status" value="1"/>
</dbReference>
<keyword evidence="5" id="KW-0808">Transferase</keyword>
<evidence type="ECO:0000256" key="2">
    <source>
        <dbReference type="ARBA" id="ARBA00022448"/>
    </source>
</evidence>
<accession>A0A417YBL3</accession>
<evidence type="ECO:0000256" key="3">
    <source>
        <dbReference type="ARBA" id="ARBA00022490"/>
    </source>
</evidence>
<keyword evidence="2" id="KW-0813">Transport</keyword>
<sequence length="169" mass="19090">MAQIELVRVDFRLIHGQVITKWVRQTFANRIVIIDDNLAKDEFMRSIYVMAAPSNIEVNVYSVESAISNWVENEMGHGKLFILFKDVETAFKTIKGGVPIKDLQIGGLGAGPGRKAIFGPITLNEEDANLLKELDQENNCHVYLHQVPDEPKMELKKALEKLDSLKNKN</sequence>
<dbReference type="GO" id="GO:0016301">
    <property type="term" value="F:kinase activity"/>
    <property type="evidence" value="ECO:0007669"/>
    <property type="project" value="UniProtKB-KW"/>
</dbReference>
<keyword evidence="6" id="KW-0598">Phosphotransferase system</keyword>
<dbReference type="Proteomes" id="UP000285456">
    <property type="component" value="Unassembled WGS sequence"/>
</dbReference>
<comment type="subcellular location">
    <subcellularLocation>
        <location evidence="1">Cytoplasm</location>
    </subcellularLocation>
</comment>
<evidence type="ECO:0000256" key="1">
    <source>
        <dbReference type="ARBA" id="ARBA00004496"/>
    </source>
</evidence>
<keyword evidence="7" id="KW-0418">Kinase</keyword>
<dbReference type="GO" id="GO:0008982">
    <property type="term" value="F:protein-N(PI)-phosphohistidine-sugar phosphotransferase activity"/>
    <property type="evidence" value="ECO:0007669"/>
    <property type="project" value="InterPro"/>
</dbReference>
<dbReference type="EMBL" id="QWEH01000018">
    <property type="protein sequence ID" value="RHW29906.1"/>
    <property type="molecule type" value="Genomic_DNA"/>
</dbReference>
<organism evidence="9 10">
    <name type="scientific">Oceanobacillus profundus</name>
    <dbReference type="NCBI Taxonomy" id="372463"/>
    <lineage>
        <taxon>Bacteria</taxon>
        <taxon>Bacillati</taxon>
        <taxon>Bacillota</taxon>
        <taxon>Bacilli</taxon>
        <taxon>Bacillales</taxon>
        <taxon>Bacillaceae</taxon>
        <taxon>Oceanobacillus</taxon>
    </lineage>
</organism>
<dbReference type="GO" id="GO:0009401">
    <property type="term" value="P:phosphoenolpyruvate-dependent sugar phosphotransferase system"/>
    <property type="evidence" value="ECO:0007669"/>
    <property type="project" value="UniProtKB-KW"/>
</dbReference>
<dbReference type="Pfam" id="PF03830">
    <property type="entry name" value="PTSIIB_sorb"/>
    <property type="match status" value="1"/>
</dbReference>
<proteinExistence type="predicted"/>
<comment type="caution">
    <text evidence="9">The sequence shown here is derived from an EMBL/GenBank/DDBJ whole genome shotgun (WGS) entry which is preliminary data.</text>
</comment>
<evidence type="ECO:0000256" key="6">
    <source>
        <dbReference type="ARBA" id="ARBA00022683"/>
    </source>
</evidence>
<dbReference type="AlphaFoldDB" id="A0A417YBL3"/>
<dbReference type="OrthoDB" id="9788818at2"/>
<dbReference type="RefSeq" id="WP_095313838.1">
    <property type="nucleotide sequence ID" value="NZ_JBHTNL010000012.1"/>
</dbReference>
<protein>
    <submittedName>
        <fullName evidence="9">PTS mannose/fructose/sorbose transporter subunit IIB</fullName>
    </submittedName>
</protein>
<evidence type="ECO:0000256" key="4">
    <source>
        <dbReference type="ARBA" id="ARBA00022597"/>
    </source>
</evidence>
<dbReference type="InterPro" id="IPR004720">
    <property type="entry name" value="PTS_IIB_sorbose-sp"/>
</dbReference>
<reference evidence="9 10" key="1">
    <citation type="journal article" date="2007" name="Int. J. Syst. Evol. Microbiol.">
        <title>Oceanobacillus profundus sp. nov., isolated from a deep-sea sediment core.</title>
        <authorList>
            <person name="Kim Y.G."/>
            <person name="Choi D.H."/>
            <person name="Hyun S."/>
            <person name="Cho B.C."/>
        </authorList>
    </citation>
    <scope>NUCLEOTIDE SEQUENCE [LARGE SCALE GENOMIC DNA]</scope>
    <source>
        <strain evidence="9 10">DSM 18246</strain>
    </source>
</reference>
<evidence type="ECO:0000259" key="8">
    <source>
        <dbReference type="PROSITE" id="PS51101"/>
    </source>
</evidence>
<gene>
    <name evidence="9" type="ORF">D1B32_19830</name>
</gene>
<dbReference type="PROSITE" id="PS51101">
    <property type="entry name" value="PTS_EIIB_TYPE_4"/>
    <property type="match status" value="1"/>
</dbReference>
<evidence type="ECO:0000256" key="5">
    <source>
        <dbReference type="ARBA" id="ARBA00022679"/>
    </source>
</evidence>
<dbReference type="GO" id="GO:0005737">
    <property type="term" value="C:cytoplasm"/>
    <property type="evidence" value="ECO:0007669"/>
    <property type="project" value="UniProtKB-SubCell"/>
</dbReference>
<feature type="domain" description="PTS EIIB type-4" evidence="8">
    <location>
        <begin position="1"/>
        <end position="166"/>
    </location>
</feature>
<evidence type="ECO:0000313" key="9">
    <source>
        <dbReference type="EMBL" id="RHW29906.1"/>
    </source>
</evidence>
<dbReference type="Gene3D" id="3.40.35.10">
    <property type="entry name" value="Phosphotransferase system, sorbose subfamily IIB component"/>
    <property type="match status" value="1"/>
</dbReference>
<keyword evidence="4" id="KW-0762">Sugar transport</keyword>
<keyword evidence="3" id="KW-0963">Cytoplasm</keyword>